<accession>A0A139X5X5</accession>
<organism evidence="1 2">
    <name type="scientific">Scytonema hofmannii PCC 7110</name>
    <dbReference type="NCBI Taxonomy" id="128403"/>
    <lineage>
        <taxon>Bacteria</taxon>
        <taxon>Bacillati</taxon>
        <taxon>Cyanobacteriota</taxon>
        <taxon>Cyanophyceae</taxon>
        <taxon>Nostocales</taxon>
        <taxon>Scytonemataceae</taxon>
        <taxon>Scytonema</taxon>
    </lineage>
</organism>
<keyword evidence="2" id="KW-1185">Reference proteome</keyword>
<dbReference type="EMBL" id="ANNX02000031">
    <property type="protein sequence ID" value="KYC40098.1"/>
    <property type="molecule type" value="Genomic_DNA"/>
</dbReference>
<protein>
    <submittedName>
        <fullName evidence="1">Uncharacterized protein</fullName>
    </submittedName>
</protein>
<comment type="caution">
    <text evidence="1">The sequence shown here is derived from an EMBL/GenBank/DDBJ whole genome shotgun (WGS) entry which is preliminary data.</text>
</comment>
<evidence type="ECO:0000313" key="1">
    <source>
        <dbReference type="EMBL" id="KYC40098.1"/>
    </source>
</evidence>
<dbReference type="Proteomes" id="UP000076925">
    <property type="component" value="Unassembled WGS sequence"/>
</dbReference>
<dbReference type="STRING" id="128403.WA1_29555"/>
<name>A0A139X5X5_9CYAN</name>
<sequence length="77" mass="9162">MQKLKAKKDDAIAADWLNITLEFVEPARRDLSYKAFVAEVEDAVLVYNRSFCYRQGLFYQKMMRWIILYPFGLVFCL</sequence>
<reference evidence="1 2" key="1">
    <citation type="journal article" date="2013" name="Genome Biol. Evol.">
        <title>Genomes of Stigonematalean cyanobacteria (subsection V) and the evolution of oxygenic photosynthesis from prokaryotes to plastids.</title>
        <authorList>
            <person name="Dagan T."/>
            <person name="Roettger M."/>
            <person name="Stucken K."/>
            <person name="Landan G."/>
            <person name="Koch R."/>
            <person name="Major P."/>
            <person name="Gould S.B."/>
            <person name="Goremykin V.V."/>
            <person name="Rippka R."/>
            <person name="Tandeau de Marsac N."/>
            <person name="Gugger M."/>
            <person name="Lockhart P.J."/>
            <person name="Allen J.F."/>
            <person name="Brune I."/>
            <person name="Maus I."/>
            <person name="Puhler A."/>
            <person name="Martin W.F."/>
        </authorList>
    </citation>
    <scope>NUCLEOTIDE SEQUENCE [LARGE SCALE GENOMIC DNA]</scope>
    <source>
        <strain evidence="1 2">PCC 7110</strain>
    </source>
</reference>
<gene>
    <name evidence="1" type="ORF">WA1_29555</name>
</gene>
<evidence type="ECO:0000313" key="2">
    <source>
        <dbReference type="Proteomes" id="UP000076925"/>
    </source>
</evidence>
<proteinExistence type="predicted"/>
<dbReference type="AlphaFoldDB" id="A0A139X5X5"/>